<feature type="transmembrane region" description="Helical" evidence="1">
    <location>
        <begin position="165"/>
        <end position="186"/>
    </location>
</feature>
<protein>
    <recommendedName>
        <fullName evidence="4">Sap, sulfolipid-1-addressing protein</fullName>
    </recommendedName>
</protein>
<gene>
    <name evidence="2" type="ORF">FHX74_003105</name>
</gene>
<dbReference type="EMBL" id="JACGWT010000005">
    <property type="protein sequence ID" value="MBA8795469.1"/>
    <property type="molecule type" value="Genomic_DNA"/>
</dbReference>
<comment type="caution">
    <text evidence="2">The sequence shown here is derived from an EMBL/GenBank/DDBJ whole genome shotgun (WGS) entry which is preliminary data.</text>
</comment>
<evidence type="ECO:0000313" key="2">
    <source>
        <dbReference type="EMBL" id="MBA8795469.1"/>
    </source>
</evidence>
<feature type="transmembrane region" description="Helical" evidence="1">
    <location>
        <begin position="130"/>
        <end position="153"/>
    </location>
</feature>
<proteinExistence type="predicted"/>
<feature type="transmembrane region" description="Helical" evidence="1">
    <location>
        <begin position="92"/>
        <end position="110"/>
    </location>
</feature>
<evidence type="ECO:0000256" key="1">
    <source>
        <dbReference type="SAM" id="Phobius"/>
    </source>
</evidence>
<accession>A0A7W3IUG7</accession>
<evidence type="ECO:0008006" key="4">
    <source>
        <dbReference type="Google" id="ProtNLM"/>
    </source>
</evidence>
<dbReference type="RefSeq" id="WP_182561088.1">
    <property type="nucleotide sequence ID" value="NZ_JACGWT010000005.1"/>
</dbReference>
<organism evidence="2 3">
    <name type="scientific">Microlunatus kandeliicorticis</name>
    <dbReference type="NCBI Taxonomy" id="1759536"/>
    <lineage>
        <taxon>Bacteria</taxon>
        <taxon>Bacillati</taxon>
        <taxon>Actinomycetota</taxon>
        <taxon>Actinomycetes</taxon>
        <taxon>Propionibacteriales</taxon>
        <taxon>Propionibacteriaceae</taxon>
        <taxon>Microlunatus</taxon>
    </lineage>
</organism>
<name>A0A7W3IUG7_9ACTN</name>
<keyword evidence="1" id="KW-0472">Membrane</keyword>
<dbReference type="AlphaFoldDB" id="A0A7W3IUG7"/>
<sequence>MELLGLLGDAGHLARAVGGLLVLGMALAFSPTTFGIEIGAVEDGRRTRTRVIVIAAAVALAATLLAVLFVLVSPNTLHALWTGRVRTILTQRWFDAAVGLLLIMVGSIQWRRARRPRRPRPPGRLERPRVLFGVVLANSLLSTTSPATMYLVVRTIGTTRPVLWLPEYVIFLIGLALPYTVLAVALTRIPPFARRVAAATAALSRRDLRRPLAVVIIVVGLALLVWSSIALVRAS</sequence>
<keyword evidence="1" id="KW-1133">Transmembrane helix</keyword>
<dbReference type="Proteomes" id="UP000523079">
    <property type="component" value="Unassembled WGS sequence"/>
</dbReference>
<keyword evidence="1" id="KW-0812">Transmembrane</keyword>
<reference evidence="2 3" key="1">
    <citation type="submission" date="2020-07" db="EMBL/GenBank/DDBJ databases">
        <title>Sequencing the genomes of 1000 actinobacteria strains.</title>
        <authorList>
            <person name="Klenk H.-P."/>
        </authorList>
    </citation>
    <scope>NUCLEOTIDE SEQUENCE [LARGE SCALE GENOMIC DNA]</scope>
    <source>
        <strain evidence="2 3">DSM 100723</strain>
    </source>
</reference>
<keyword evidence="3" id="KW-1185">Reference proteome</keyword>
<evidence type="ECO:0000313" key="3">
    <source>
        <dbReference type="Proteomes" id="UP000523079"/>
    </source>
</evidence>
<feature type="transmembrane region" description="Helical" evidence="1">
    <location>
        <begin position="212"/>
        <end position="232"/>
    </location>
</feature>
<feature type="transmembrane region" description="Helical" evidence="1">
    <location>
        <begin position="51"/>
        <end position="72"/>
    </location>
</feature>